<evidence type="ECO:0000313" key="1">
    <source>
        <dbReference type="EMBL" id="QUI23554.1"/>
    </source>
</evidence>
<organism evidence="1 2">
    <name type="scientific">Vallitalea pronyensis</name>
    <dbReference type="NCBI Taxonomy" id="1348613"/>
    <lineage>
        <taxon>Bacteria</taxon>
        <taxon>Bacillati</taxon>
        <taxon>Bacillota</taxon>
        <taxon>Clostridia</taxon>
        <taxon>Lachnospirales</taxon>
        <taxon>Vallitaleaceae</taxon>
        <taxon>Vallitalea</taxon>
    </lineage>
</organism>
<dbReference type="AlphaFoldDB" id="A0A8J8ML94"/>
<name>A0A8J8ML94_9FIRM</name>
<reference evidence="1" key="1">
    <citation type="submission" date="2020-07" db="EMBL/GenBank/DDBJ databases">
        <title>Vallitalea pronyensis genome.</title>
        <authorList>
            <person name="Postec A."/>
        </authorList>
    </citation>
    <scope>NUCLEOTIDE SEQUENCE</scope>
    <source>
        <strain evidence="1">FatNI3</strain>
    </source>
</reference>
<evidence type="ECO:0000313" key="2">
    <source>
        <dbReference type="Proteomes" id="UP000683246"/>
    </source>
</evidence>
<protein>
    <submittedName>
        <fullName evidence="1">Uncharacterized protein</fullName>
    </submittedName>
</protein>
<dbReference type="KEGG" id="vpy:HZI73_15225"/>
<dbReference type="Proteomes" id="UP000683246">
    <property type="component" value="Chromosome"/>
</dbReference>
<dbReference type="EMBL" id="CP058649">
    <property type="protein sequence ID" value="QUI23554.1"/>
    <property type="molecule type" value="Genomic_DNA"/>
</dbReference>
<sequence>MTNSIDLWMMFKKSITAIFNGPTTSASIFSCASDNKLVEGYRYRFVNT</sequence>
<keyword evidence="2" id="KW-1185">Reference proteome</keyword>
<proteinExistence type="predicted"/>
<gene>
    <name evidence="1" type="ORF">HZI73_15225</name>
</gene>
<dbReference type="RefSeq" id="WP_212694239.1">
    <property type="nucleotide sequence ID" value="NZ_CP058649.1"/>
</dbReference>
<accession>A0A8J8ML94</accession>